<protein>
    <submittedName>
        <fullName evidence="4">Fibronectin type-III domain-containing protein</fullName>
    </submittedName>
</protein>
<dbReference type="InterPro" id="IPR036179">
    <property type="entry name" value="Ig-like_dom_sf"/>
</dbReference>
<dbReference type="PANTHER" id="PTHR44170">
    <property type="entry name" value="PROTEIN SIDEKICK"/>
    <property type="match status" value="1"/>
</dbReference>
<dbReference type="SMART" id="SM00060">
    <property type="entry name" value="FN3"/>
    <property type="match status" value="2"/>
</dbReference>
<dbReference type="WBParaSite" id="nRc.2.0.1.t11139-RA">
    <property type="protein sequence ID" value="nRc.2.0.1.t11139-RA"/>
    <property type="gene ID" value="nRc.2.0.1.g11139"/>
</dbReference>
<evidence type="ECO:0000313" key="4">
    <source>
        <dbReference type="WBParaSite" id="nRc.2.0.1.t11139-RA"/>
    </source>
</evidence>
<dbReference type="Pfam" id="PF07679">
    <property type="entry name" value="I-set"/>
    <property type="match status" value="1"/>
</dbReference>
<dbReference type="InterPro" id="IPR013783">
    <property type="entry name" value="Ig-like_fold"/>
</dbReference>
<keyword evidence="3" id="KW-1185">Reference proteome</keyword>
<name>A0A915IAD5_ROMCU</name>
<dbReference type="SUPFAM" id="SSF49265">
    <property type="entry name" value="Fibronectin type III"/>
    <property type="match status" value="1"/>
</dbReference>
<dbReference type="InterPro" id="IPR003961">
    <property type="entry name" value="FN3_dom"/>
</dbReference>
<proteinExistence type="predicted"/>
<dbReference type="Pfam" id="PF00041">
    <property type="entry name" value="fn3"/>
    <property type="match status" value="1"/>
</dbReference>
<evidence type="ECO:0000259" key="2">
    <source>
        <dbReference type="PROSITE" id="PS50853"/>
    </source>
</evidence>
<dbReference type="CDD" id="cd00063">
    <property type="entry name" value="FN3"/>
    <property type="match status" value="2"/>
</dbReference>
<dbReference type="GO" id="GO:0098609">
    <property type="term" value="P:cell-cell adhesion"/>
    <property type="evidence" value="ECO:0007669"/>
    <property type="project" value="TreeGrafter"/>
</dbReference>
<dbReference type="InterPro" id="IPR013098">
    <property type="entry name" value="Ig_I-set"/>
</dbReference>
<accession>A0A915IAD5</accession>
<dbReference type="Gene3D" id="2.60.40.10">
    <property type="entry name" value="Immunoglobulins"/>
    <property type="match status" value="3"/>
</dbReference>
<evidence type="ECO:0000313" key="3">
    <source>
        <dbReference type="Proteomes" id="UP000887565"/>
    </source>
</evidence>
<dbReference type="PROSITE" id="PS50853">
    <property type="entry name" value="FN3"/>
    <property type="match status" value="1"/>
</dbReference>
<dbReference type="GO" id="GO:0016020">
    <property type="term" value="C:membrane"/>
    <property type="evidence" value="ECO:0007669"/>
    <property type="project" value="UniProtKB-SubCell"/>
</dbReference>
<dbReference type="InterPro" id="IPR036116">
    <property type="entry name" value="FN3_sf"/>
</dbReference>
<sequence length="329" mass="36546">NRSIVLDHKFDILGSGTLEIKNLDLADIGWYTCVAFNSYGKTTATAFLNVEPLSSSFGSSGESVENTMFIDSEFKNSKELILFANAKVAEFPMSTTTLTSITIGDDDESQLLVDHDEHAVLFNDENDKNLNSPANESLIDENNLQKVKMDAPKVYRLTNTSVMLKWVLPESLSSTQTSVFDLQFRIQYKLVTKKVPWTTIDGILPGNARSFTVQNLTPGMMYKFRIGGFYKNLNFMSGTSSKFLLMAQSAHSLLSKTPTILSVNATSSSTLHVYWMDTVIGSHKRDYLLQNLLPATPYDIRMCAFNSDGPGHISNSIVQTTKISQVSLK</sequence>
<dbReference type="PANTHER" id="PTHR44170:SF6">
    <property type="entry name" value="CONTACTIN"/>
    <property type="match status" value="1"/>
</dbReference>
<dbReference type="Proteomes" id="UP000887565">
    <property type="component" value="Unplaced"/>
</dbReference>
<reference evidence="4" key="1">
    <citation type="submission" date="2022-11" db="UniProtKB">
        <authorList>
            <consortium name="WormBaseParasite"/>
        </authorList>
    </citation>
    <scope>IDENTIFICATION</scope>
</reference>
<keyword evidence="1" id="KW-1015">Disulfide bond</keyword>
<evidence type="ECO:0000256" key="1">
    <source>
        <dbReference type="ARBA" id="ARBA00023157"/>
    </source>
</evidence>
<organism evidence="3 4">
    <name type="scientific">Romanomermis culicivorax</name>
    <name type="common">Nematode worm</name>
    <dbReference type="NCBI Taxonomy" id="13658"/>
    <lineage>
        <taxon>Eukaryota</taxon>
        <taxon>Metazoa</taxon>
        <taxon>Ecdysozoa</taxon>
        <taxon>Nematoda</taxon>
        <taxon>Enoplea</taxon>
        <taxon>Dorylaimia</taxon>
        <taxon>Mermithida</taxon>
        <taxon>Mermithoidea</taxon>
        <taxon>Mermithidae</taxon>
        <taxon>Romanomermis</taxon>
    </lineage>
</organism>
<dbReference type="SUPFAM" id="SSF48726">
    <property type="entry name" value="Immunoglobulin"/>
    <property type="match status" value="1"/>
</dbReference>
<feature type="domain" description="Fibronectin type-III" evidence="2">
    <location>
        <begin position="148"/>
        <end position="250"/>
    </location>
</feature>
<dbReference type="AlphaFoldDB" id="A0A915IAD5"/>